<evidence type="ECO:0000313" key="3">
    <source>
        <dbReference type="EMBL" id="GAA3561470.1"/>
    </source>
</evidence>
<dbReference type="Pfam" id="PF24879">
    <property type="entry name" value="DUF7737"/>
    <property type="match status" value="1"/>
</dbReference>
<dbReference type="Proteomes" id="UP001500954">
    <property type="component" value="Unassembled WGS sequence"/>
</dbReference>
<dbReference type="EMBL" id="BAABCY010000032">
    <property type="protein sequence ID" value="GAA3561470.1"/>
    <property type="molecule type" value="Genomic_DNA"/>
</dbReference>
<evidence type="ECO:0000259" key="2">
    <source>
        <dbReference type="Pfam" id="PF24879"/>
    </source>
</evidence>
<gene>
    <name evidence="3" type="ORF">GCM10022395_10090</name>
</gene>
<feature type="domain" description="DUF4132" evidence="1">
    <location>
        <begin position="434"/>
        <end position="613"/>
    </location>
</feature>
<reference evidence="4" key="1">
    <citation type="journal article" date="2019" name="Int. J. Syst. Evol. Microbiol.">
        <title>The Global Catalogue of Microorganisms (GCM) 10K type strain sequencing project: providing services to taxonomists for standard genome sequencing and annotation.</title>
        <authorList>
            <consortium name="The Broad Institute Genomics Platform"/>
            <consortium name="The Broad Institute Genome Sequencing Center for Infectious Disease"/>
            <person name="Wu L."/>
            <person name="Ma J."/>
        </authorList>
    </citation>
    <scope>NUCLEOTIDE SEQUENCE [LARGE SCALE GENOMIC DNA]</scope>
    <source>
        <strain evidence="4">JCM 17111</strain>
    </source>
</reference>
<proteinExistence type="predicted"/>
<dbReference type="InterPro" id="IPR056639">
    <property type="entry name" value="DUF7737"/>
</dbReference>
<dbReference type="InterPro" id="IPR025406">
    <property type="entry name" value="DUF4132"/>
</dbReference>
<dbReference type="Pfam" id="PF13569">
    <property type="entry name" value="DUF4132"/>
    <property type="match status" value="1"/>
</dbReference>
<evidence type="ECO:0000313" key="4">
    <source>
        <dbReference type="Proteomes" id="UP001500954"/>
    </source>
</evidence>
<name>A0ABP6X789_9FLAO</name>
<protein>
    <recommendedName>
        <fullName evidence="5">DUF4132 domain-containing protein</fullName>
    </recommendedName>
</protein>
<keyword evidence="4" id="KW-1185">Reference proteome</keyword>
<organism evidence="3 4">
    <name type="scientific">Snuella lapsa</name>
    <dbReference type="NCBI Taxonomy" id="870481"/>
    <lineage>
        <taxon>Bacteria</taxon>
        <taxon>Pseudomonadati</taxon>
        <taxon>Bacteroidota</taxon>
        <taxon>Flavobacteriia</taxon>
        <taxon>Flavobacteriales</taxon>
        <taxon>Flavobacteriaceae</taxon>
        <taxon>Snuella</taxon>
    </lineage>
</organism>
<evidence type="ECO:0000259" key="1">
    <source>
        <dbReference type="Pfam" id="PF13569"/>
    </source>
</evidence>
<feature type="domain" description="DUF7737" evidence="2">
    <location>
        <begin position="732"/>
        <end position="831"/>
    </location>
</feature>
<accession>A0ABP6X789</accession>
<dbReference type="RefSeq" id="WP_345004759.1">
    <property type="nucleotide sequence ID" value="NZ_BAABCY010000032.1"/>
</dbReference>
<evidence type="ECO:0008006" key="5">
    <source>
        <dbReference type="Google" id="ProtNLM"/>
    </source>
</evidence>
<comment type="caution">
    <text evidence="3">The sequence shown here is derived from an EMBL/GenBank/DDBJ whole genome shotgun (WGS) entry which is preliminary data.</text>
</comment>
<sequence length="834" mass="97169">MSNFFKRLFSSDNKESQKPAIINNEANSFLNTLVKEALETKEGYSAKLSNLEHYKTLKKRPETFKKELIHLLVHYKNISYSDKWHRESYYVKDVFSKLLSLLVRSKDIDFNEDELLQLSIELSARKKSYFYTSDWPIIPFLSRIEKKVQAITLTPKLKQSLTNIQRLVTHRRNLYADEIKVLNKIKLIKEDPKEFTVSGSDALGKVILDTLKSFNGETRTNFVNLLKHFSKGKEKSTPTNVWLKETETLIKSINRTSFLTENLISWNEVLIQLLKVIHRDKAYEFTFVTDENLQLLRSAIWTSPLLNDDNLNQSIEELGLWSFKKLPGYGAVSVKLGNACIYAFSKLPYRDGVSRLTKFRMKIKYPSVQSLITKAIVRVAEAEGKTMDEIEELAVQDFDLNDDFEIIKAFGPYKGIIKIIDTNTVSLLWENDKGKQIKTIPKHVKDNFPEDLKDFKKQAKDIQSNLSAQKNRIEKIFLSKREWEFNQWKELYLDNKVLAFFGTKLIWNFKTDTKTTSAIYCNNKFVSPQGAIDLNFNKSKVELWHPVKVTIGEVQQWREWLIENQVKQPFKQAHREVYIVTDAERATNSYSNRFAAHIIRQHIFNALCRERGWRYQLQGQWDSFNTPTLTIPAWKYKVEFWTETDGVHDLANEIGVLNYLQTDQVRFYDEFNQVNMVDVPAIVFSEAMRDVDLFVGVTSIGADPNWQDRGEERFRGYWNSFSFGELTISGTQRKDLLETLIPKLQIKDHCSFEGNFLVVKGKLRIYKIHMGSGNILMKPNDQYLCIVADRKKEQNVFLPFEGDATLSIILSKAFMLASDDKIKDRTITNQIERR</sequence>